<keyword evidence="4" id="KW-0539">Nucleus</keyword>
<dbReference type="GO" id="GO:0005634">
    <property type="term" value="C:nucleus"/>
    <property type="evidence" value="ECO:0007669"/>
    <property type="project" value="UniProtKB-SubCell"/>
</dbReference>
<evidence type="ECO:0000256" key="5">
    <source>
        <dbReference type="SAM" id="MobiDB-lite"/>
    </source>
</evidence>
<gene>
    <name evidence="7" type="primary">LOC111295649</name>
</gene>
<evidence type="ECO:0000313" key="6">
    <source>
        <dbReference type="Proteomes" id="UP000515121"/>
    </source>
</evidence>
<accession>A0A6P5YXG8</accession>
<dbReference type="OrthoDB" id="6147534at2759"/>
<sequence length="421" mass="46455">MKFTVVDSSLVHGGKASKMRELRYSPIDLMITSKPMRKDTRDSWRVNANHMLSKSDKCVTNAQHCEGITNSSTAHHIKFTIVDTSLLLGGKSSRVRALRYLPVKFEISSKINNCSGGNEDNSSDDSLDEHEQRIADRLSSDGSVATDTKPSSELVIADNFLKGKGKYDNDSSNQNTRNSCIADHSLLIQQDEKTNTSEDSRSKRIIKHHFSRRAKSNHSVSLVPLAKRKKLTACVTTEASPVTENFTALSINLASPMKRQRLTVCAKTKRSHLIENISSNPINSVSPMKSQRLNACTKTEESYLTDKFSADLSEQTRLCCALKSQDEPSNDVLHVSHFQEKVSSISSSPESNPESMETPQGSSEKLPSLSSIGSNPPPLPLDTRNGEPGMVEADGSQFIIVNNYDDLLRTTTNVCAEEQHL</sequence>
<dbReference type="PANTHER" id="PTHR13859:SF31">
    <property type="entry name" value="ELM2 DOMAIN-CONTAINING PROTEIN"/>
    <property type="match status" value="1"/>
</dbReference>
<organism evidence="6 7">
    <name type="scientific">Durio zibethinus</name>
    <name type="common">Durian</name>
    <dbReference type="NCBI Taxonomy" id="66656"/>
    <lineage>
        <taxon>Eukaryota</taxon>
        <taxon>Viridiplantae</taxon>
        <taxon>Streptophyta</taxon>
        <taxon>Embryophyta</taxon>
        <taxon>Tracheophyta</taxon>
        <taxon>Spermatophyta</taxon>
        <taxon>Magnoliopsida</taxon>
        <taxon>eudicotyledons</taxon>
        <taxon>Gunneridae</taxon>
        <taxon>Pentapetalae</taxon>
        <taxon>rosids</taxon>
        <taxon>malvids</taxon>
        <taxon>Malvales</taxon>
        <taxon>Malvaceae</taxon>
        <taxon>Helicteroideae</taxon>
        <taxon>Durio</taxon>
    </lineage>
</organism>
<evidence type="ECO:0000256" key="3">
    <source>
        <dbReference type="ARBA" id="ARBA00023163"/>
    </source>
</evidence>
<feature type="compositionally biased region" description="Polar residues" evidence="5">
    <location>
        <begin position="360"/>
        <end position="374"/>
    </location>
</feature>
<keyword evidence="2" id="KW-0805">Transcription regulation</keyword>
<dbReference type="RefSeq" id="XP_022744965.1">
    <property type="nucleotide sequence ID" value="XM_022889230.1"/>
</dbReference>
<feature type="region of interest" description="Disordered" evidence="5">
    <location>
        <begin position="340"/>
        <end position="391"/>
    </location>
</feature>
<comment type="subcellular location">
    <subcellularLocation>
        <location evidence="1">Nucleus</location>
    </subcellularLocation>
</comment>
<feature type="compositionally biased region" description="Low complexity" evidence="5">
    <location>
        <begin position="343"/>
        <end position="359"/>
    </location>
</feature>
<protein>
    <submittedName>
        <fullName evidence="7">Uncharacterized protein LOC111295649</fullName>
    </submittedName>
</protein>
<dbReference type="PANTHER" id="PTHR13859">
    <property type="entry name" value="ATROPHIN-RELATED"/>
    <property type="match status" value="1"/>
</dbReference>
<feature type="region of interest" description="Disordered" evidence="5">
    <location>
        <begin position="112"/>
        <end position="150"/>
    </location>
</feature>
<dbReference type="Proteomes" id="UP000515121">
    <property type="component" value="Unplaced"/>
</dbReference>
<dbReference type="GO" id="GO:0003714">
    <property type="term" value="F:transcription corepressor activity"/>
    <property type="evidence" value="ECO:0007669"/>
    <property type="project" value="TreeGrafter"/>
</dbReference>
<evidence type="ECO:0000313" key="7">
    <source>
        <dbReference type="RefSeq" id="XP_022744965.1"/>
    </source>
</evidence>
<keyword evidence="3" id="KW-0804">Transcription</keyword>
<dbReference type="KEGG" id="dzi:111295649"/>
<feature type="compositionally biased region" description="Basic and acidic residues" evidence="5">
    <location>
        <begin position="129"/>
        <end position="139"/>
    </location>
</feature>
<evidence type="ECO:0000256" key="1">
    <source>
        <dbReference type="ARBA" id="ARBA00004123"/>
    </source>
</evidence>
<dbReference type="AlphaFoldDB" id="A0A6P5YXG8"/>
<keyword evidence="6" id="KW-1185">Reference proteome</keyword>
<feature type="compositionally biased region" description="Polar residues" evidence="5">
    <location>
        <begin position="140"/>
        <end position="150"/>
    </location>
</feature>
<reference evidence="7" key="1">
    <citation type="submission" date="2025-08" db="UniProtKB">
        <authorList>
            <consortium name="RefSeq"/>
        </authorList>
    </citation>
    <scope>IDENTIFICATION</scope>
    <source>
        <tissue evidence="7">Fruit stalk</tissue>
    </source>
</reference>
<evidence type="ECO:0000256" key="4">
    <source>
        <dbReference type="ARBA" id="ARBA00023242"/>
    </source>
</evidence>
<proteinExistence type="predicted"/>
<dbReference type="GeneID" id="111295649"/>
<evidence type="ECO:0000256" key="2">
    <source>
        <dbReference type="ARBA" id="ARBA00023015"/>
    </source>
</evidence>
<name>A0A6P5YXG8_DURZI</name>